<proteinExistence type="predicted"/>
<evidence type="ECO:0000313" key="1">
    <source>
        <dbReference type="EMBL" id="OLN94230.1"/>
    </source>
</evidence>
<name>A0A1Q8S0W2_9PEZI</name>
<dbReference type="OrthoDB" id="406152at2759"/>
<dbReference type="AlphaFoldDB" id="A0A1Q8S0W2"/>
<accession>A0A1Q8S0W2</accession>
<organism evidence="1 2">
    <name type="scientific">Colletotrichum chlorophyti</name>
    <dbReference type="NCBI Taxonomy" id="708187"/>
    <lineage>
        <taxon>Eukaryota</taxon>
        <taxon>Fungi</taxon>
        <taxon>Dikarya</taxon>
        <taxon>Ascomycota</taxon>
        <taxon>Pezizomycotina</taxon>
        <taxon>Sordariomycetes</taxon>
        <taxon>Hypocreomycetidae</taxon>
        <taxon>Glomerellales</taxon>
        <taxon>Glomerellaceae</taxon>
        <taxon>Colletotrichum</taxon>
    </lineage>
</organism>
<dbReference type="Proteomes" id="UP000186583">
    <property type="component" value="Unassembled WGS sequence"/>
</dbReference>
<keyword evidence="2" id="KW-1185">Reference proteome</keyword>
<reference evidence="1 2" key="1">
    <citation type="submission" date="2016-11" db="EMBL/GenBank/DDBJ databases">
        <title>Draft Genome Assembly of Colletotrichum chlorophyti a pathogen of herbaceous plants.</title>
        <authorList>
            <person name="Gan P."/>
            <person name="Narusaka M."/>
            <person name="Tsushima A."/>
            <person name="Narusaka Y."/>
            <person name="Takano Y."/>
            <person name="Shirasu K."/>
        </authorList>
    </citation>
    <scope>NUCLEOTIDE SEQUENCE [LARGE SCALE GENOMIC DNA]</scope>
    <source>
        <strain evidence="1 2">NTL11</strain>
    </source>
</reference>
<gene>
    <name evidence="1" type="ORF">CCHL11_02931</name>
</gene>
<protein>
    <submittedName>
        <fullName evidence="1">Uncharacterized protein</fullName>
    </submittedName>
</protein>
<sequence>MCEVFIYKHAKCKCVWGQIAVACAPGMGYSTCEQFGSGVAKRPLKMQMAEKRPCPKHECHGLYDRNQTRMINKITHGVKFGAGPSKQDAGVEVNLGCCSVM</sequence>
<comment type="caution">
    <text evidence="1">The sequence shown here is derived from an EMBL/GenBank/DDBJ whole genome shotgun (WGS) entry which is preliminary data.</text>
</comment>
<dbReference type="EMBL" id="MPGH01000044">
    <property type="protein sequence ID" value="OLN94230.1"/>
    <property type="molecule type" value="Genomic_DNA"/>
</dbReference>
<evidence type="ECO:0000313" key="2">
    <source>
        <dbReference type="Proteomes" id="UP000186583"/>
    </source>
</evidence>